<dbReference type="Proteomes" id="UP000279909">
    <property type="component" value="Unassembled WGS sequence"/>
</dbReference>
<proteinExistence type="predicted"/>
<accession>A0A3M8GYS5</accession>
<reference evidence="1 2" key="1">
    <citation type="journal article" date="2014" name="Int. J. Syst. Evol. Microbiol.">
        <title>Lysinibacillus halotolerans sp. nov., isolated from saline-alkaline soil.</title>
        <authorList>
            <person name="Kong D."/>
            <person name="Wang Y."/>
            <person name="Zhao B."/>
            <person name="Li Y."/>
            <person name="Song J."/>
            <person name="Zhai Y."/>
            <person name="Zhang C."/>
            <person name="Wang H."/>
            <person name="Chen X."/>
            <person name="Zhao B."/>
            <person name="Ruan Z."/>
        </authorList>
    </citation>
    <scope>NUCLEOTIDE SEQUENCE [LARGE SCALE GENOMIC DNA]</scope>
    <source>
        <strain evidence="1 2">MCCC 1A12703</strain>
    </source>
</reference>
<keyword evidence="2" id="KW-1185">Reference proteome</keyword>
<dbReference type="AlphaFoldDB" id="A0A3M8GYS5"/>
<organism evidence="1 2">
    <name type="scientific">Lysinibacillus halotolerans</name>
    <dbReference type="NCBI Taxonomy" id="1368476"/>
    <lineage>
        <taxon>Bacteria</taxon>
        <taxon>Bacillati</taxon>
        <taxon>Bacillota</taxon>
        <taxon>Bacilli</taxon>
        <taxon>Bacillales</taxon>
        <taxon>Bacillaceae</taxon>
        <taxon>Lysinibacillus</taxon>
    </lineage>
</organism>
<sequence>MVFFISKKSAPNIQKPKAWSARLKTNKGTEKKLEKWEDRGKQGIKEARSAVYLVHEHRTDADDAVFRLVIVLRRKRRW</sequence>
<name>A0A3M8GYS5_9BACI</name>
<evidence type="ECO:0000313" key="1">
    <source>
        <dbReference type="EMBL" id="RNC95411.1"/>
    </source>
</evidence>
<comment type="caution">
    <text evidence="1">The sequence shown here is derived from an EMBL/GenBank/DDBJ whole genome shotgun (WGS) entry which is preliminary data.</text>
</comment>
<protein>
    <submittedName>
        <fullName evidence="1">Uncharacterized protein</fullName>
    </submittedName>
</protein>
<evidence type="ECO:0000313" key="2">
    <source>
        <dbReference type="Proteomes" id="UP000279909"/>
    </source>
</evidence>
<gene>
    <name evidence="1" type="ORF">EC501_17970</name>
</gene>
<dbReference type="EMBL" id="RHLQ01000086">
    <property type="protein sequence ID" value="RNC95411.1"/>
    <property type="molecule type" value="Genomic_DNA"/>
</dbReference>